<dbReference type="Gene3D" id="3.30.40.10">
    <property type="entry name" value="Zinc/RING finger domain, C3HC4 (zinc finger)"/>
    <property type="match status" value="1"/>
</dbReference>
<dbReference type="PANTHER" id="PTHR25462">
    <property type="entry name" value="BONUS, ISOFORM C-RELATED"/>
    <property type="match status" value="1"/>
</dbReference>
<gene>
    <name evidence="7" type="ORF">J8273_3227</name>
</gene>
<feature type="region of interest" description="Disordered" evidence="5">
    <location>
        <begin position="203"/>
        <end position="231"/>
    </location>
</feature>
<dbReference type="SMART" id="SM00184">
    <property type="entry name" value="RING"/>
    <property type="match status" value="1"/>
</dbReference>
<dbReference type="InterPro" id="IPR001841">
    <property type="entry name" value="Znf_RING"/>
</dbReference>
<dbReference type="InterPro" id="IPR047153">
    <property type="entry name" value="TRIM45/56/19-like"/>
</dbReference>
<evidence type="ECO:0000256" key="3">
    <source>
        <dbReference type="ARBA" id="ARBA00022833"/>
    </source>
</evidence>
<accession>A0A8J6E171</accession>
<feature type="compositionally biased region" description="Polar residues" evidence="5">
    <location>
        <begin position="203"/>
        <end position="212"/>
    </location>
</feature>
<evidence type="ECO:0000256" key="5">
    <source>
        <dbReference type="SAM" id="MobiDB-lite"/>
    </source>
</evidence>
<feature type="region of interest" description="Disordered" evidence="5">
    <location>
        <begin position="388"/>
        <end position="416"/>
    </location>
</feature>
<feature type="domain" description="RING-type" evidence="6">
    <location>
        <begin position="8"/>
        <end position="52"/>
    </location>
</feature>
<feature type="compositionally biased region" description="Low complexity" evidence="5">
    <location>
        <begin position="213"/>
        <end position="231"/>
    </location>
</feature>
<dbReference type="EMBL" id="JAHDYR010000025">
    <property type="protein sequence ID" value="KAG9393098.1"/>
    <property type="molecule type" value="Genomic_DNA"/>
</dbReference>
<evidence type="ECO:0000313" key="8">
    <source>
        <dbReference type="Proteomes" id="UP000717585"/>
    </source>
</evidence>
<dbReference type="OrthoDB" id="2992110at2759"/>
<dbReference type="Proteomes" id="UP000717585">
    <property type="component" value="Unassembled WGS sequence"/>
</dbReference>
<keyword evidence="8" id="KW-1185">Reference proteome</keyword>
<dbReference type="GO" id="GO:0006513">
    <property type="term" value="P:protein monoubiquitination"/>
    <property type="evidence" value="ECO:0007669"/>
    <property type="project" value="TreeGrafter"/>
</dbReference>
<dbReference type="InterPro" id="IPR017907">
    <property type="entry name" value="Znf_RING_CS"/>
</dbReference>
<dbReference type="GO" id="GO:0008270">
    <property type="term" value="F:zinc ion binding"/>
    <property type="evidence" value="ECO:0007669"/>
    <property type="project" value="UniProtKB-KW"/>
</dbReference>
<organism evidence="7 8">
    <name type="scientific">Carpediemonas membranifera</name>
    <dbReference type="NCBI Taxonomy" id="201153"/>
    <lineage>
        <taxon>Eukaryota</taxon>
        <taxon>Metamonada</taxon>
        <taxon>Carpediemonas-like organisms</taxon>
        <taxon>Carpediemonas</taxon>
    </lineage>
</organism>
<keyword evidence="1" id="KW-0479">Metal-binding</keyword>
<sequence length="486" mass="52655">MSDDGQTCPACQNKLEKPMILTCGHVFCKRCLRAAMRRVSGDSSVAKCPLCRTPITIKPIPIGGFLDKVLAAAVPPKPEPEPEARSRTASLDVIELDLEEDLLRTPPPVRPKKSKHRVPEKHIGAVGGTLDTMTAWKARLDRHGIKMSWITPTGKDAAQRAQVRAFFGHYRDLHNAEIDACEHAARTPIRTLVRQAWSKTVNGGRQTTWKSNPQSPEAATSAAASAAVTPAQPARHDMALSEGTAPLTADDLGAYGRLARRALRRQTEARIRSEMRTGFDRLLASQADAGMCAACVSRLRDLVSNGGILDRAVNAATAVGDFAQHEASQRADEETRDRAVDATVAMTDAQVETTVAEGVAVLPAAPPARYSRAVQTTVLLQGALGRTKTSLTPNRTPMKPGARRPARDPEPMADPGPVPAGIHVYYSDLLGRHIYVNEETGVATLKRQSTEHNRTVREADTLDHIAGVDYRSRPQAETAVEDIEID</sequence>
<keyword evidence="2 4" id="KW-0863">Zinc-finger</keyword>
<evidence type="ECO:0000259" key="6">
    <source>
        <dbReference type="PROSITE" id="PS50089"/>
    </source>
</evidence>
<reference evidence="7" key="1">
    <citation type="submission" date="2021-05" db="EMBL/GenBank/DDBJ databases">
        <title>A free-living protist that lacks canonical eukaryotic 1 DNA replication and segregation systems.</title>
        <authorList>
            <person name="Salas-Leiva D.E."/>
            <person name="Tromer E.C."/>
            <person name="Curtis B.A."/>
            <person name="Jerlstrom-Hultqvist J."/>
            <person name="Kolisko M."/>
            <person name="Yi Z."/>
            <person name="Salas-Leiva J.S."/>
            <person name="Gallot-Lavallee L."/>
            <person name="Kops G.J.P.L."/>
            <person name="Archibald J.M."/>
            <person name="Simpson A.G.B."/>
            <person name="Roger A.J."/>
        </authorList>
    </citation>
    <scope>NUCLEOTIDE SEQUENCE</scope>
    <source>
        <strain evidence="7">BICM</strain>
    </source>
</reference>
<dbReference type="AlphaFoldDB" id="A0A8J6E171"/>
<dbReference type="GO" id="GO:0061630">
    <property type="term" value="F:ubiquitin protein ligase activity"/>
    <property type="evidence" value="ECO:0007669"/>
    <property type="project" value="TreeGrafter"/>
</dbReference>
<dbReference type="PROSITE" id="PS50089">
    <property type="entry name" value="ZF_RING_2"/>
    <property type="match status" value="1"/>
</dbReference>
<dbReference type="InterPro" id="IPR013083">
    <property type="entry name" value="Znf_RING/FYVE/PHD"/>
</dbReference>
<proteinExistence type="predicted"/>
<protein>
    <submittedName>
        <fullName evidence="7">Zinc finger of C3HC4-type RING</fullName>
    </submittedName>
</protein>
<evidence type="ECO:0000256" key="2">
    <source>
        <dbReference type="ARBA" id="ARBA00022771"/>
    </source>
</evidence>
<evidence type="ECO:0000313" key="7">
    <source>
        <dbReference type="EMBL" id="KAG9393098.1"/>
    </source>
</evidence>
<keyword evidence="3" id="KW-0862">Zinc</keyword>
<dbReference type="InterPro" id="IPR027370">
    <property type="entry name" value="Znf-RING_euk"/>
</dbReference>
<dbReference type="PROSITE" id="PS00518">
    <property type="entry name" value="ZF_RING_1"/>
    <property type="match status" value="1"/>
</dbReference>
<name>A0A8J6E171_9EUKA</name>
<dbReference type="PANTHER" id="PTHR25462:SF229">
    <property type="entry name" value="TRANSCRIPTION INTERMEDIARY FACTOR 1-BETA"/>
    <property type="match status" value="1"/>
</dbReference>
<evidence type="ECO:0000256" key="1">
    <source>
        <dbReference type="ARBA" id="ARBA00022723"/>
    </source>
</evidence>
<dbReference type="SUPFAM" id="SSF57850">
    <property type="entry name" value="RING/U-box"/>
    <property type="match status" value="1"/>
</dbReference>
<evidence type="ECO:0000256" key="4">
    <source>
        <dbReference type="PROSITE-ProRule" id="PRU00175"/>
    </source>
</evidence>
<comment type="caution">
    <text evidence="7">The sequence shown here is derived from an EMBL/GenBank/DDBJ whole genome shotgun (WGS) entry which is preliminary data.</text>
</comment>
<dbReference type="Pfam" id="PF13445">
    <property type="entry name" value="zf-RING_UBOX"/>
    <property type="match status" value="1"/>
</dbReference>